<evidence type="ECO:0000313" key="4">
    <source>
        <dbReference type="Proteomes" id="UP000680348"/>
    </source>
</evidence>
<dbReference type="GO" id="GO:0005509">
    <property type="term" value="F:calcium ion binding"/>
    <property type="evidence" value="ECO:0007669"/>
    <property type="project" value="InterPro"/>
</dbReference>
<dbReference type="PRINTS" id="PR00313">
    <property type="entry name" value="CABNDNGRPT"/>
</dbReference>
<dbReference type="InterPro" id="IPR011049">
    <property type="entry name" value="Serralysin-like_metalloprot_C"/>
</dbReference>
<dbReference type="GO" id="GO:0005576">
    <property type="term" value="C:extracellular region"/>
    <property type="evidence" value="ECO:0007669"/>
    <property type="project" value="UniProtKB-SubCell"/>
</dbReference>
<keyword evidence="4" id="KW-1185">Reference proteome</keyword>
<gene>
    <name evidence="3" type="ORF">KEU06_18485</name>
</gene>
<dbReference type="AlphaFoldDB" id="A0A942E3S5"/>
<dbReference type="RefSeq" id="WP_188256163.1">
    <property type="nucleotide sequence ID" value="NZ_JABVCF010000010.1"/>
</dbReference>
<dbReference type="InterPro" id="IPR018511">
    <property type="entry name" value="Hemolysin-typ_Ca-bd_CS"/>
</dbReference>
<dbReference type="Proteomes" id="UP000680348">
    <property type="component" value="Unassembled WGS sequence"/>
</dbReference>
<dbReference type="PANTHER" id="PTHR38340:SF1">
    <property type="entry name" value="S-LAYER PROTEIN"/>
    <property type="match status" value="1"/>
</dbReference>
<comment type="subcellular location">
    <subcellularLocation>
        <location evidence="1">Secreted</location>
    </subcellularLocation>
</comment>
<comment type="caution">
    <text evidence="3">The sequence shown here is derived from an EMBL/GenBank/DDBJ whole genome shotgun (WGS) entry which is preliminary data.</text>
</comment>
<dbReference type="PANTHER" id="PTHR38340">
    <property type="entry name" value="S-LAYER PROTEIN"/>
    <property type="match status" value="1"/>
</dbReference>
<dbReference type="InterPro" id="IPR001343">
    <property type="entry name" value="Hemolysn_Ca-bd"/>
</dbReference>
<protein>
    <submittedName>
        <fullName evidence="3">Calcium-binding protein</fullName>
    </submittedName>
</protein>
<evidence type="ECO:0000256" key="2">
    <source>
        <dbReference type="ARBA" id="ARBA00022525"/>
    </source>
</evidence>
<reference evidence="3" key="1">
    <citation type="submission" date="2021-04" db="EMBL/GenBank/DDBJ databases">
        <title>Pseudaminobacter soli sp. nov., isolated from paddy soil contaminated by heavy metals.</title>
        <authorList>
            <person name="Zhang K."/>
        </authorList>
    </citation>
    <scope>NUCLEOTIDE SEQUENCE</scope>
    <source>
        <strain evidence="3">19-2017</strain>
    </source>
</reference>
<dbReference type="Pfam" id="PF00353">
    <property type="entry name" value="HemolysinCabind"/>
    <property type="match status" value="4"/>
</dbReference>
<organism evidence="3 4">
    <name type="scientific">Pseudaminobacter soli</name>
    <name type="common">ex Zhang et al. 2022</name>
    <dbReference type="NCBI Taxonomy" id="2831468"/>
    <lineage>
        <taxon>Bacteria</taxon>
        <taxon>Pseudomonadati</taxon>
        <taxon>Pseudomonadota</taxon>
        <taxon>Alphaproteobacteria</taxon>
        <taxon>Hyphomicrobiales</taxon>
        <taxon>Phyllobacteriaceae</taxon>
        <taxon>Pseudaminobacter</taxon>
    </lineage>
</organism>
<evidence type="ECO:0000256" key="1">
    <source>
        <dbReference type="ARBA" id="ARBA00004613"/>
    </source>
</evidence>
<proteinExistence type="predicted"/>
<dbReference type="PROSITE" id="PS00330">
    <property type="entry name" value="HEMOLYSIN_CALCIUM"/>
    <property type="match status" value="2"/>
</dbReference>
<keyword evidence="2" id="KW-0964">Secreted</keyword>
<dbReference type="SUPFAM" id="SSF51120">
    <property type="entry name" value="beta-Roll"/>
    <property type="match status" value="3"/>
</dbReference>
<sequence>MATVTMSFPGGAYLPGYDYNPSLGELINLANATPRGTPTGTRIEYQLQNGLVLRLNGTGFAFDADGFPTAGTLTGLQLFLANGTTVLQAVTGLNLPMIDVYDTVDAFSYDDGFNAWGMNQWLMNGNDTVNGSSGDDDMFGHAGNDILKGNAGDDYVQGGAGKDSYDGGAGFDQLSFDDTYFDPTARRGIVLDAQAGTVTDPWGNNETFVGFEAYRGSHFADTINGSALNESFIGMGGRDVIDGKGGIDEVRYDRDDRRGGMDGVTVNLTTGVAIDGFGKQDTLINIENVRGTLKADSLTGSSVANRLRGYDGNDFLDGRGGADDMWGGRGNDTYVVDNAGDRVNEDPGTDSANGTDTVRSSITFSLANTSVVFGNVENLTLTGSAAINGTGNNLNNVITGNAGNNSLSGGNGNDTLNGGAGNDILNGGAGNDKLTGGAGLDNFRFANALGTSNVDTIADFVVADDTIQLENAIFKALTATGTLTAAAFRANTTGLAGDSSDRIIYETDTGKLFYDADGTGSAAGIHFATLTTKPIVTNADFVVI</sequence>
<dbReference type="InterPro" id="IPR050557">
    <property type="entry name" value="RTX_toxin/Mannuronan_C5-epim"/>
</dbReference>
<name>A0A942E3S5_9HYPH</name>
<accession>A0A942E3S5</accession>
<dbReference type="Gene3D" id="2.150.10.10">
    <property type="entry name" value="Serralysin-like metalloprotease, C-terminal"/>
    <property type="match status" value="3"/>
</dbReference>
<evidence type="ECO:0000313" key="3">
    <source>
        <dbReference type="EMBL" id="MBS3650603.1"/>
    </source>
</evidence>
<dbReference type="EMBL" id="JAGWCR010000010">
    <property type="protein sequence ID" value="MBS3650603.1"/>
    <property type="molecule type" value="Genomic_DNA"/>
</dbReference>